<dbReference type="EMBL" id="MU276127">
    <property type="protein sequence ID" value="KAI0041357.1"/>
    <property type="molecule type" value="Genomic_DNA"/>
</dbReference>
<gene>
    <name evidence="1" type="ORF">FA95DRAFT_1642240</name>
</gene>
<protein>
    <submittedName>
        <fullName evidence="1">Uncharacterized protein</fullName>
    </submittedName>
</protein>
<reference evidence="1" key="1">
    <citation type="submission" date="2021-02" db="EMBL/GenBank/DDBJ databases">
        <authorList>
            <consortium name="DOE Joint Genome Institute"/>
            <person name="Ahrendt S."/>
            <person name="Looney B.P."/>
            <person name="Miyauchi S."/>
            <person name="Morin E."/>
            <person name="Drula E."/>
            <person name="Courty P.E."/>
            <person name="Chicoki N."/>
            <person name="Fauchery L."/>
            <person name="Kohler A."/>
            <person name="Kuo A."/>
            <person name="Labutti K."/>
            <person name="Pangilinan J."/>
            <person name="Lipzen A."/>
            <person name="Riley R."/>
            <person name="Andreopoulos W."/>
            <person name="He G."/>
            <person name="Johnson J."/>
            <person name="Barry K.W."/>
            <person name="Grigoriev I.V."/>
            <person name="Nagy L."/>
            <person name="Hibbett D."/>
            <person name="Henrissat B."/>
            <person name="Matheny P.B."/>
            <person name="Labbe J."/>
            <person name="Martin F."/>
        </authorList>
    </citation>
    <scope>NUCLEOTIDE SEQUENCE</scope>
    <source>
        <strain evidence="1">FP105234-sp</strain>
    </source>
</reference>
<accession>A0ACB8RBW8</accession>
<dbReference type="Proteomes" id="UP000814033">
    <property type="component" value="Unassembled WGS sequence"/>
</dbReference>
<keyword evidence="2" id="KW-1185">Reference proteome</keyword>
<evidence type="ECO:0000313" key="2">
    <source>
        <dbReference type="Proteomes" id="UP000814033"/>
    </source>
</evidence>
<name>A0ACB8RBW8_9AGAM</name>
<evidence type="ECO:0000313" key="1">
    <source>
        <dbReference type="EMBL" id="KAI0041357.1"/>
    </source>
</evidence>
<organism evidence="1 2">
    <name type="scientific">Auriscalpium vulgare</name>
    <dbReference type="NCBI Taxonomy" id="40419"/>
    <lineage>
        <taxon>Eukaryota</taxon>
        <taxon>Fungi</taxon>
        <taxon>Dikarya</taxon>
        <taxon>Basidiomycota</taxon>
        <taxon>Agaricomycotina</taxon>
        <taxon>Agaricomycetes</taxon>
        <taxon>Russulales</taxon>
        <taxon>Auriscalpiaceae</taxon>
        <taxon>Auriscalpium</taxon>
    </lineage>
</organism>
<proteinExistence type="predicted"/>
<sequence>MPKFGCFSAKRLARRINVHVVTRARDNWLVTLTLNLALYLVKKPRYGGCFVFESGIRVNQRMRFTCAVSRAMSREELRCCSKGKRNAVKAPRHAPGLPLQLWDTGRAHGLHAFRLAHARRWQLFCVNSRPVASRTPFGAETSRTAIVRVVWLLLALSSVPTSLGTVADETRAPHMDSTARDRVQGEGLDAPALPHELVPEQPILHYRTLLTPAAHSTPALPLSGRGTPHVHGVVRARVDTPRTRRDEHTEWAAPDVPVSRMARQPARSQLIRPGVTVVRSNPWVRLRAASSLLARTPPPAVCRRRAFDDALNALFCIGPGIQRPTCGATVQRVLTELRHALALHAQEDKLHSRISPPCSHSPSHDLLPTLWLGILHHNATKRPTSHRRLWKYALAVYLWPMLTSESGDALDERCALCRDRCYWTLIARTTAETISAPRRLQDKTSRLRRNIDARPVMYLCYVVTKPQDEQSLTVVTEASNTEADVAMREASDALGSGKCIGRGRMQLALANASGAGKCIGRGQMHWARANALGAGKCIGRGQMHLHEGEGSCEITAYVGRSA</sequence>
<comment type="caution">
    <text evidence="1">The sequence shown here is derived from an EMBL/GenBank/DDBJ whole genome shotgun (WGS) entry which is preliminary data.</text>
</comment>
<reference evidence="1" key="2">
    <citation type="journal article" date="2022" name="New Phytol.">
        <title>Evolutionary transition to the ectomycorrhizal habit in the genomes of a hyperdiverse lineage of mushroom-forming fungi.</title>
        <authorList>
            <person name="Looney B."/>
            <person name="Miyauchi S."/>
            <person name="Morin E."/>
            <person name="Drula E."/>
            <person name="Courty P.E."/>
            <person name="Kohler A."/>
            <person name="Kuo A."/>
            <person name="LaButti K."/>
            <person name="Pangilinan J."/>
            <person name="Lipzen A."/>
            <person name="Riley R."/>
            <person name="Andreopoulos W."/>
            <person name="He G."/>
            <person name="Johnson J."/>
            <person name="Nolan M."/>
            <person name="Tritt A."/>
            <person name="Barry K.W."/>
            <person name="Grigoriev I.V."/>
            <person name="Nagy L.G."/>
            <person name="Hibbett D."/>
            <person name="Henrissat B."/>
            <person name="Matheny P.B."/>
            <person name="Labbe J."/>
            <person name="Martin F.M."/>
        </authorList>
    </citation>
    <scope>NUCLEOTIDE SEQUENCE</scope>
    <source>
        <strain evidence="1">FP105234-sp</strain>
    </source>
</reference>